<organism evidence="1 2">
    <name type="scientific">Trichoglossum hirsutum</name>
    <dbReference type="NCBI Taxonomy" id="265104"/>
    <lineage>
        <taxon>Eukaryota</taxon>
        <taxon>Fungi</taxon>
        <taxon>Dikarya</taxon>
        <taxon>Ascomycota</taxon>
        <taxon>Pezizomycotina</taxon>
        <taxon>Geoglossomycetes</taxon>
        <taxon>Geoglossales</taxon>
        <taxon>Geoglossaceae</taxon>
        <taxon>Trichoglossum</taxon>
    </lineage>
</organism>
<name>A0A9P8RSC4_9PEZI</name>
<accession>A0A9P8RSC4</accession>
<dbReference type="EMBL" id="JAGHQM010000233">
    <property type="protein sequence ID" value="KAH0563229.1"/>
    <property type="molecule type" value="Genomic_DNA"/>
</dbReference>
<keyword evidence="2" id="KW-1185">Reference proteome</keyword>
<reference evidence="1" key="1">
    <citation type="submission" date="2021-03" db="EMBL/GenBank/DDBJ databases">
        <title>Comparative genomics and phylogenomic investigation of the class Geoglossomycetes provide insights into ecological specialization and systematics.</title>
        <authorList>
            <person name="Melie T."/>
            <person name="Pirro S."/>
            <person name="Miller A.N."/>
            <person name="Quandt A."/>
        </authorList>
    </citation>
    <scope>NUCLEOTIDE SEQUENCE</scope>
    <source>
        <strain evidence="1">CAQ_001_2017</strain>
    </source>
</reference>
<protein>
    <submittedName>
        <fullName evidence="1">Uncharacterized protein</fullName>
    </submittedName>
</protein>
<dbReference type="AlphaFoldDB" id="A0A9P8RSC4"/>
<evidence type="ECO:0000313" key="2">
    <source>
        <dbReference type="Proteomes" id="UP000750711"/>
    </source>
</evidence>
<sequence length="156" mass="17438">MPPSFPHAVFTPDDCLAVGGQIYTTGNLGRSIEGIKLQEDYPDISNEDLDDSVYSTLARILRECGPFTSSSERAEIVISQSLFPPLVDTMTYDDLSKDSLIGILKSLRVTIPSKAKKNELLELLKKNHDIRAACTPREEFLKELRELCNKFMADIT</sequence>
<dbReference type="Proteomes" id="UP000750711">
    <property type="component" value="Unassembled WGS sequence"/>
</dbReference>
<evidence type="ECO:0000313" key="1">
    <source>
        <dbReference type="EMBL" id="KAH0563229.1"/>
    </source>
</evidence>
<dbReference type="Gene3D" id="2.60.120.650">
    <property type="entry name" value="Cupin"/>
    <property type="match status" value="1"/>
</dbReference>
<comment type="caution">
    <text evidence="1">The sequence shown here is derived from an EMBL/GenBank/DDBJ whole genome shotgun (WGS) entry which is preliminary data.</text>
</comment>
<gene>
    <name evidence="1" type="ORF">GP486_002197</name>
</gene>
<proteinExistence type="predicted"/>